<feature type="region of interest" description="Disordered" evidence="6">
    <location>
        <begin position="1"/>
        <end position="22"/>
    </location>
</feature>
<evidence type="ECO:0000256" key="1">
    <source>
        <dbReference type="ARBA" id="ARBA00022723"/>
    </source>
</evidence>
<keyword evidence="9" id="KW-1185">Reference proteome</keyword>
<evidence type="ECO:0000259" key="7">
    <source>
        <dbReference type="PROSITE" id="PS50157"/>
    </source>
</evidence>
<dbReference type="Pfam" id="PF00096">
    <property type="entry name" value="zf-C2H2"/>
    <property type="match status" value="4"/>
</dbReference>
<dbReference type="InterPro" id="IPR036236">
    <property type="entry name" value="Znf_C2H2_sf"/>
</dbReference>
<proteinExistence type="predicted"/>
<dbReference type="FunFam" id="3.30.160.60:FF:000557">
    <property type="entry name" value="zinc finger and SCAN domain-containing protein 29"/>
    <property type="match status" value="1"/>
</dbReference>
<dbReference type="SUPFAM" id="SSF57667">
    <property type="entry name" value="beta-beta-alpha zinc fingers"/>
    <property type="match status" value="4"/>
</dbReference>
<dbReference type="InterPro" id="IPR013087">
    <property type="entry name" value="Znf_C2H2_type"/>
</dbReference>
<evidence type="ECO:0000313" key="9">
    <source>
        <dbReference type="Proteomes" id="UP001177023"/>
    </source>
</evidence>
<dbReference type="AlphaFoldDB" id="A0AA36GC58"/>
<name>A0AA36GC58_9BILA</name>
<dbReference type="PANTHER" id="PTHR23234">
    <property type="entry name" value="ZNF44 PROTEIN"/>
    <property type="match status" value="1"/>
</dbReference>
<evidence type="ECO:0000313" key="8">
    <source>
        <dbReference type="EMBL" id="CAJ0586866.1"/>
    </source>
</evidence>
<evidence type="ECO:0000256" key="6">
    <source>
        <dbReference type="SAM" id="MobiDB-lite"/>
    </source>
</evidence>
<feature type="domain" description="C2H2-type" evidence="7">
    <location>
        <begin position="189"/>
        <end position="216"/>
    </location>
</feature>
<feature type="domain" description="C2H2-type" evidence="7">
    <location>
        <begin position="284"/>
        <end position="311"/>
    </location>
</feature>
<feature type="domain" description="C2H2-type" evidence="7">
    <location>
        <begin position="312"/>
        <end position="340"/>
    </location>
</feature>
<feature type="domain" description="C2H2-type" evidence="7">
    <location>
        <begin position="159"/>
        <end position="188"/>
    </location>
</feature>
<evidence type="ECO:0000256" key="5">
    <source>
        <dbReference type="PROSITE-ProRule" id="PRU00042"/>
    </source>
</evidence>
<keyword evidence="3 5" id="KW-0863">Zinc-finger</keyword>
<dbReference type="PROSITE" id="PS50157">
    <property type="entry name" value="ZINC_FINGER_C2H2_2"/>
    <property type="match status" value="7"/>
</dbReference>
<protein>
    <recommendedName>
        <fullName evidence="7">C2H2-type domain-containing protein</fullName>
    </recommendedName>
</protein>
<dbReference type="PANTHER" id="PTHR23234:SF10">
    <property type="entry name" value="RIKEN CDNA 6720489N17 GENE-RELATED"/>
    <property type="match status" value="1"/>
</dbReference>
<dbReference type="Proteomes" id="UP001177023">
    <property type="component" value="Unassembled WGS sequence"/>
</dbReference>
<reference evidence="8" key="1">
    <citation type="submission" date="2023-06" db="EMBL/GenBank/DDBJ databases">
        <authorList>
            <person name="Delattre M."/>
        </authorList>
    </citation>
    <scope>NUCLEOTIDE SEQUENCE</scope>
    <source>
        <strain evidence="8">AF72</strain>
    </source>
</reference>
<dbReference type="InterPro" id="IPR050758">
    <property type="entry name" value="Znf_C2H2-type"/>
</dbReference>
<feature type="domain" description="C2H2-type" evidence="7">
    <location>
        <begin position="256"/>
        <end position="283"/>
    </location>
</feature>
<dbReference type="Gene3D" id="3.30.160.60">
    <property type="entry name" value="Classic Zinc Finger"/>
    <property type="match status" value="6"/>
</dbReference>
<dbReference type="GO" id="GO:0008270">
    <property type="term" value="F:zinc ion binding"/>
    <property type="evidence" value="ECO:0007669"/>
    <property type="project" value="UniProtKB-KW"/>
</dbReference>
<feature type="domain" description="C2H2-type" evidence="7">
    <location>
        <begin position="217"/>
        <end position="244"/>
    </location>
</feature>
<dbReference type="EMBL" id="CATQJA010002709">
    <property type="protein sequence ID" value="CAJ0586866.1"/>
    <property type="molecule type" value="Genomic_DNA"/>
</dbReference>
<evidence type="ECO:0000256" key="2">
    <source>
        <dbReference type="ARBA" id="ARBA00022737"/>
    </source>
</evidence>
<keyword evidence="4" id="KW-0862">Zinc</keyword>
<dbReference type="SMART" id="SM00355">
    <property type="entry name" value="ZnF_C2H2"/>
    <property type="match status" value="7"/>
</dbReference>
<evidence type="ECO:0000256" key="4">
    <source>
        <dbReference type="ARBA" id="ARBA00022833"/>
    </source>
</evidence>
<accession>A0AA36GC58</accession>
<dbReference type="PROSITE" id="PS00028">
    <property type="entry name" value="ZINC_FINGER_C2H2_1"/>
    <property type="match status" value="6"/>
</dbReference>
<evidence type="ECO:0000256" key="3">
    <source>
        <dbReference type="ARBA" id="ARBA00022771"/>
    </source>
</evidence>
<feature type="non-terminal residue" evidence="8">
    <location>
        <position position="1"/>
    </location>
</feature>
<gene>
    <name evidence="8" type="ORF">MSPICULIGERA_LOCUS24848</name>
</gene>
<dbReference type="FunFam" id="3.30.160.60:FF:000110">
    <property type="entry name" value="Zinc finger protein-like"/>
    <property type="match status" value="1"/>
</dbReference>
<keyword evidence="2" id="KW-0677">Repeat</keyword>
<organism evidence="8 9">
    <name type="scientific">Mesorhabditis spiculigera</name>
    <dbReference type="NCBI Taxonomy" id="96644"/>
    <lineage>
        <taxon>Eukaryota</taxon>
        <taxon>Metazoa</taxon>
        <taxon>Ecdysozoa</taxon>
        <taxon>Nematoda</taxon>
        <taxon>Chromadorea</taxon>
        <taxon>Rhabditida</taxon>
        <taxon>Rhabditina</taxon>
        <taxon>Rhabditomorpha</taxon>
        <taxon>Rhabditoidea</taxon>
        <taxon>Rhabditidae</taxon>
        <taxon>Mesorhabditinae</taxon>
        <taxon>Mesorhabditis</taxon>
    </lineage>
</organism>
<keyword evidence="1" id="KW-0479">Metal-binding</keyword>
<feature type="domain" description="C2H2-type" evidence="7">
    <location>
        <begin position="131"/>
        <end position="158"/>
    </location>
</feature>
<comment type="caution">
    <text evidence="8">The sequence shown here is derived from an EMBL/GenBank/DDBJ whole genome shotgun (WGS) entry which is preliminary data.</text>
</comment>
<sequence length="349" mass="40227">MDIFEELDGTSTPDEQHQPGSVFRGQIEDGVDFEQTNIDDVDVFPGEEQGYDDAFASPEKPTEPSLKPLEGIRLQIGQKIFRYKLVDVATISSYETEQLADDSEEVWQPECAEPEPVPDSYKAPDLSKNRYDCNDCSAAFSTKRQLRSHVSTHTVNKPFHCRFRECGKSFTTVEGQKIHEKLHLEGKQFECEICTKTFSRHHNLLTHLRLHQSGKRHFCTCCGKWFHTYSQMYEHQSICSSRVPGEAPTSERPLRFKCGYCDRMFHHRRDKVIHERVHTGERPYACGYCGKGFTQSQALTIHIRLHTGEKPYPCTQCGEAFRDSSALRKHEFARHLQPPSYSPYQIDDQ</sequence>